<dbReference type="RefSeq" id="WP_204061428.1">
    <property type="nucleotide sequence ID" value="NZ_BAAAGP010000030.1"/>
</dbReference>
<protein>
    <submittedName>
        <fullName evidence="1">Uncharacterized protein</fullName>
    </submittedName>
</protein>
<dbReference type="EMBL" id="BOOC01000059">
    <property type="protein sequence ID" value="GIH44431.1"/>
    <property type="molecule type" value="Genomic_DNA"/>
</dbReference>
<comment type="caution">
    <text evidence="1">The sequence shown here is derived from an EMBL/GenBank/DDBJ whole genome shotgun (WGS) entry which is preliminary data.</text>
</comment>
<evidence type="ECO:0000313" key="2">
    <source>
        <dbReference type="Proteomes" id="UP000603904"/>
    </source>
</evidence>
<evidence type="ECO:0000313" key="1">
    <source>
        <dbReference type="EMBL" id="GIH44431.1"/>
    </source>
</evidence>
<proteinExistence type="predicted"/>
<reference evidence="1 2" key="1">
    <citation type="submission" date="2021-01" db="EMBL/GenBank/DDBJ databases">
        <title>Whole genome shotgun sequence of Microbispora corallina NBRC 16416.</title>
        <authorList>
            <person name="Komaki H."/>
            <person name="Tamura T."/>
        </authorList>
    </citation>
    <scope>NUCLEOTIDE SEQUENCE [LARGE SCALE GENOMIC DNA]</scope>
    <source>
        <strain evidence="1 2">NBRC 16416</strain>
    </source>
</reference>
<gene>
    <name evidence="1" type="ORF">Mco01_74310</name>
</gene>
<dbReference type="Proteomes" id="UP000603904">
    <property type="component" value="Unassembled WGS sequence"/>
</dbReference>
<accession>A0ABQ4GBG9</accession>
<sequence>MTTPARVQVDEDHLDDRIGRAIEQHRDHIAAAARVEVAVELTARESRIAELEHALREIARRTIQRDLNQLAHAALGHTPNAHTVALLADEGAGG</sequence>
<keyword evidence="2" id="KW-1185">Reference proteome</keyword>
<organism evidence="1 2">
    <name type="scientific">Microbispora corallina</name>
    <dbReference type="NCBI Taxonomy" id="83302"/>
    <lineage>
        <taxon>Bacteria</taxon>
        <taxon>Bacillati</taxon>
        <taxon>Actinomycetota</taxon>
        <taxon>Actinomycetes</taxon>
        <taxon>Streptosporangiales</taxon>
        <taxon>Streptosporangiaceae</taxon>
        <taxon>Microbispora</taxon>
    </lineage>
</organism>
<name>A0ABQ4GBG9_9ACTN</name>